<keyword evidence="1" id="KW-0285">Flavoprotein</keyword>
<keyword evidence="2" id="KW-0274">FAD</keyword>
<dbReference type="RefSeq" id="WP_418952457.1">
    <property type="nucleotide sequence ID" value="NZ_CP021744.1"/>
</dbReference>
<dbReference type="Gene3D" id="1.20.140.10">
    <property type="entry name" value="Butyryl-CoA Dehydrogenase, subunit A, domain 3"/>
    <property type="match status" value="1"/>
</dbReference>
<dbReference type="KEGG" id="salj:SMD11_3918"/>
<dbReference type="InterPro" id="IPR009075">
    <property type="entry name" value="AcylCo_DH/oxidase_C"/>
</dbReference>
<reference evidence="5 6" key="1">
    <citation type="submission" date="2017-06" db="EMBL/GenBank/DDBJ databases">
        <title>Streptomyces albireticuli Genome sequencing and assembly.</title>
        <authorList>
            <person name="Wang Y."/>
            <person name="Du B."/>
            <person name="Ding Y."/>
            <person name="Liu H."/>
            <person name="Hou Q."/>
            <person name="Liu K."/>
            <person name="Yao L."/>
            <person name="Wang C."/>
        </authorList>
    </citation>
    <scope>NUCLEOTIDE SEQUENCE [LARGE SCALE GENOMIC DNA]</scope>
    <source>
        <strain evidence="5 6">MDJK11</strain>
    </source>
</reference>
<organism evidence="5 6">
    <name type="scientific">Streptomyces albireticuli</name>
    <dbReference type="NCBI Taxonomy" id="1940"/>
    <lineage>
        <taxon>Bacteria</taxon>
        <taxon>Bacillati</taxon>
        <taxon>Actinomycetota</taxon>
        <taxon>Actinomycetes</taxon>
        <taxon>Kitasatosporales</taxon>
        <taxon>Streptomycetaceae</taxon>
        <taxon>Streptomyces</taxon>
    </lineage>
</organism>
<dbReference type="AlphaFoldDB" id="A0A1Z2L5F4"/>
<dbReference type="GO" id="GO:0003995">
    <property type="term" value="F:acyl-CoA dehydrogenase activity"/>
    <property type="evidence" value="ECO:0007669"/>
    <property type="project" value="TreeGrafter"/>
</dbReference>
<dbReference type="Proteomes" id="UP000195755">
    <property type="component" value="Chromosome"/>
</dbReference>
<feature type="domain" description="Acyl-CoA dehydrogenase/oxidase C-terminal" evidence="4">
    <location>
        <begin position="14"/>
        <end position="121"/>
    </location>
</feature>
<dbReference type="PANTHER" id="PTHR43884:SF20">
    <property type="entry name" value="ACYL-COA DEHYDROGENASE FADE28"/>
    <property type="match status" value="1"/>
</dbReference>
<protein>
    <submittedName>
        <fullName evidence="5">Acyl-CoA dehydrogenase</fullName>
    </submittedName>
</protein>
<dbReference type="Pfam" id="PF00441">
    <property type="entry name" value="Acyl-CoA_dh_1"/>
    <property type="match status" value="1"/>
</dbReference>
<evidence type="ECO:0000259" key="4">
    <source>
        <dbReference type="Pfam" id="PF00441"/>
    </source>
</evidence>
<name>A0A1Z2L5F4_9ACTN</name>
<evidence type="ECO:0000256" key="3">
    <source>
        <dbReference type="ARBA" id="ARBA00023002"/>
    </source>
</evidence>
<dbReference type="EMBL" id="CP021744">
    <property type="protein sequence ID" value="ARZ69533.1"/>
    <property type="molecule type" value="Genomic_DNA"/>
</dbReference>
<dbReference type="PANTHER" id="PTHR43884">
    <property type="entry name" value="ACYL-COA DEHYDROGENASE"/>
    <property type="match status" value="1"/>
</dbReference>
<sequence>MTADAARLHREATLLTAAQQLGSARRTVESAVAHARHRFQFGRPVGAFQAVQHLCADMHVRAELARVSVYAASLTADPAEIAGAKLLADSAAIRNARDCLQVYGGLGFTWEVDVHLHLKRAWIHAGQWKSVAEGEEFLANSLLMSGLSETPSDVLAGGLDGDNVGL</sequence>
<proteinExistence type="predicted"/>
<evidence type="ECO:0000313" key="6">
    <source>
        <dbReference type="Proteomes" id="UP000195755"/>
    </source>
</evidence>
<keyword evidence="3" id="KW-0560">Oxidoreductase</keyword>
<dbReference type="SUPFAM" id="SSF47203">
    <property type="entry name" value="Acyl-CoA dehydrogenase C-terminal domain-like"/>
    <property type="match status" value="1"/>
</dbReference>
<evidence type="ECO:0000256" key="1">
    <source>
        <dbReference type="ARBA" id="ARBA00022630"/>
    </source>
</evidence>
<evidence type="ECO:0000256" key="2">
    <source>
        <dbReference type="ARBA" id="ARBA00022827"/>
    </source>
</evidence>
<evidence type="ECO:0000313" key="5">
    <source>
        <dbReference type="EMBL" id="ARZ69533.1"/>
    </source>
</evidence>
<accession>A0A1Z2L5F4</accession>
<dbReference type="InterPro" id="IPR036250">
    <property type="entry name" value="AcylCo_DH-like_C"/>
</dbReference>
<gene>
    <name evidence="5" type="ORF">SMD11_3918</name>
</gene>